<comment type="similarity">
    <text evidence="2">Belongs to the bacterial solute-binding protein 2 family.</text>
</comment>
<evidence type="ECO:0000256" key="1">
    <source>
        <dbReference type="ARBA" id="ARBA00004196"/>
    </source>
</evidence>
<evidence type="ECO:0000256" key="2">
    <source>
        <dbReference type="ARBA" id="ARBA00007639"/>
    </source>
</evidence>
<dbReference type="AlphaFoldDB" id="A0A1B8RCX6"/>
<dbReference type="GO" id="GO:0030313">
    <property type="term" value="C:cell envelope"/>
    <property type="evidence" value="ECO:0007669"/>
    <property type="project" value="UniProtKB-SubCell"/>
</dbReference>
<evidence type="ECO:0000313" key="4">
    <source>
        <dbReference type="EMBL" id="AOO90558.1"/>
    </source>
</evidence>
<dbReference type="Gene3D" id="3.40.50.2300">
    <property type="match status" value="2"/>
</dbReference>
<dbReference type="GO" id="GO:0030246">
    <property type="term" value="F:carbohydrate binding"/>
    <property type="evidence" value="ECO:0007669"/>
    <property type="project" value="UniProtKB-ARBA"/>
</dbReference>
<dbReference type="InterPro" id="IPR028082">
    <property type="entry name" value="Peripla_BP_I"/>
</dbReference>
<dbReference type="EMBL" id="KX488194">
    <property type="protein sequence ID" value="AOO90558.1"/>
    <property type="molecule type" value="Genomic_DNA"/>
</dbReference>
<sequence>MQKFARLILACAGSLAVMSGNPWAKDLTFGYVPGSMIYPYNVATAKGFEAEAKAAGVKTVVLDPRGSVEKQGNSIDDLIAQKVDAIGFLPLDSVVAQSFVDRVSDKKIPIVAVALQVGDPVKRELRDVYPGLTALVAPDDVVEGEQAAKLALDLLPKDRSATIAIIEGAPGYAVVEQRIRGFKKGLDAAAQKYEIVASQPSDWTPESGQTICQNFLTSRPDLDLIFSEADDMAIGCARAISASGSQTKLIATSGGSKTGNEAIAAGELSGSVCVKPEMLGRLMFKEMYAAATNADYKKGKFVTIDLPIITKDTLAGCPAEW</sequence>
<dbReference type="SUPFAM" id="SSF53822">
    <property type="entry name" value="Periplasmic binding protein-like I"/>
    <property type="match status" value="1"/>
</dbReference>
<dbReference type="GeneID" id="61426862"/>
<dbReference type="InterPro" id="IPR025997">
    <property type="entry name" value="SBP_2_dom"/>
</dbReference>
<dbReference type="PANTHER" id="PTHR46847:SF1">
    <property type="entry name" value="D-ALLOSE-BINDING PERIPLASMIC PROTEIN-RELATED"/>
    <property type="match status" value="1"/>
</dbReference>
<dbReference type="CDD" id="cd01536">
    <property type="entry name" value="PBP1_ABC_sugar_binding-like"/>
    <property type="match status" value="1"/>
</dbReference>
<reference evidence="4" key="2">
    <citation type="journal article" date="2016" name="Front. Microbiol.">
        <title>The Regulatory Protein RosR Affects Rhizobium leguminosarum bv. trifolii Protein Profiles, Cell Surface Properties, and Symbiosis with Clover.</title>
        <authorList>
            <person name="Rachwal K."/>
            <person name="Boguszewska A."/>
            <person name="Kopcinska J."/>
            <person name="Karas M."/>
            <person name="Tchorzewski M."/>
            <person name="Janczarek M."/>
        </authorList>
    </citation>
    <scope>NUCLEOTIDE SEQUENCE</scope>
    <source>
        <strain evidence="4">Rt24.2</strain>
    </source>
</reference>
<name>A0A1B8RCX6_RHILT</name>
<accession>A0A1B8RCX6</accession>
<evidence type="ECO:0000256" key="3">
    <source>
        <dbReference type="ARBA" id="ARBA00022729"/>
    </source>
</evidence>
<protein>
    <submittedName>
        <fullName evidence="4">Uncharacterized protein</fullName>
    </submittedName>
</protein>
<dbReference type="RefSeq" id="WP_018517166.1">
    <property type="nucleotide sequence ID" value="NZ_CP050086.1"/>
</dbReference>
<proteinExistence type="inferred from homology"/>
<dbReference type="Pfam" id="PF13407">
    <property type="entry name" value="Peripla_BP_4"/>
    <property type="match status" value="1"/>
</dbReference>
<reference evidence="4" key="1">
    <citation type="journal article" date="2015" name="BMC Genomics">
        <title>Transcriptome profiling of a Rhizobium leguminosarum bv. trifolii rosR mutant reveals the role of the transcriptional regulator RosR in motility, synthesis of cell-surface components, and other cellular processes.</title>
        <authorList>
            <person name="Rachwal K."/>
            <person name="Matczynska E."/>
            <person name="Janczarek M."/>
        </authorList>
    </citation>
    <scope>NUCLEOTIDE SEQUENCE</scope>
    <source>
        <strain evidence="4">Rt24.2</strain>
    </source>
</reference>
<dbReference type="PANTHER" id="PTHR46847">
    <property type="entry name" value="D-ALLOSE-BINDING PERIPLASMIC PROTEIN-RELATED"/>
    <property type="match status" value="1"/>
</dbReference>
<comment type="subcellular location">
    <subcellularLocation>
        <location evidence="1">Cell envelope</location>
    </subcellularLocation>
</comment>
<keyword evidence="3" id="KW-0732">Signal</keyword>
<organism evidence="4">
    <name type="scientific">Rhizobium leguminosarum bv. trifolii</name>
    <dbReference type="NCBI Taxonomy" id="386"/>
    <lineage>
        <taxon>Bacteria</taxon>
        <taxon>Pseudomonadati</taxon>
        <taxon>Pseudomonadota</taxon>
        <taxon>Alphaproteobacteria</taxon>
        <taxon>Hyphomicrobiales</taxon>
        <taxon>Rhizobiaceae</taxon>
        <taxon>Rhizobium/Agrobacterium group</taxon>
        <taxon>Rhizobium</taxon>
    </lineage>
</organism>